<proteinExistence type="predicted"/>
<organism evidence="1">
    <name type="scientific">Tanacetum cinerariifolium</name>
    <name type="common">Dalmatian daisy</name>
    <name type="synonym">Chrysanthemum cinerariifolium</name>
    <dbReference type="NCBI Taxonomy" id="118510"/>
    <lineage>
        <taxon>Eukaryota</taxon>
        <taxon>Viridiplantae</taxon>
        <taxon>Streptophyta</taxon>
        <taxon>Embryophyta</taxon>
        <taxon>Tracheophyta</taxon>
        <taxon>Spermatophyta</taxon>
        <taxon>Magnoliopsida</taxon>
        <taxon>eudicotyledons</taxon>
        <taxon>Gunneridae</taxon>
        <taxon>Pentapetalae</taxon>
        <taxon>asterids</taxon>
        <taxon>campanulids</taxon>
        <taxon>Asterales</taxon>
        <taxon>Asteraceae</taxon>
        <taxon>Asteroideae</taxon>
        <taxon>Anthemideae</taxon>
        <taxon>Anthemidinae</taxon>
        <taxon>Tanacetum</taxon>
    </lineage>
</organism>
<dbReference type="Gene3D" id="1.10.510.10">
    <property type="entry name" value="Transferase(Phosphotransferase) domain 1"/>
    <property type="match status" value="1"/>
</dbReference>
<dbReference type="EMBL" id="BKCJ010235994">
    <property type="protein sequence ID" value="GEZ05320.1"/>
    <property type="molecule type" value="Genomic_DNA"/>
</dbReference>
<dbReference type="InterPro" id="IPR011009">
    <property type="entry name" value="Kinase-like_dom_sf"/>
</dbReference>
<accession>A0A699I4E7</accession>
<gene>
    <name evidence="1" type="ORF">Tci_477293</name>
</gene>
<name>A0A699I4E7_TANCI</name>
<dbReference type="GO" id="GO:0009506">
    <property type="term" value="C:plasmodesma"/>
    <property type="evidence" value="ECO:0007669"/>
    <property type="project" value="TreeGrafter"/>
</dbReference>
<dbReference type="InterPro" id="IPR045272">
    <property type="entry name" value="ANXUR1/2-like"/>
</dbReference>
<dbReference type="PANTHER" id="PTHR27003:SF359">
    <property type="entry name" value="SERINE_THREONINE-PROTEIN KINASE UNC-51-RELATED"/>
    <property type="match status" value="1"/>
</dbReference>
<keyword evidence="1" id="KW-0808">Transferase</keyword>
<feature type="non-terminal residue" evidence="1">
    <location>
        <position position="153"/>
    </location>
</feature>
<keyword evidence="1" id="KW-0418">Kinase</keyword>
<dbReference type="GO" id="GO:0005886">
    <property type="term" value="C:plasma membrane"/>
    <property type="evidence" value="ECO:0007669"/>
    <property type="project" value="TreeGrafter"/>
</dbReference>
<dbReference type="PANTHER" id="PTHR27003">
    <property type="entry name" value="OS07G0166700 PROTEIN"/>
    <property type="match status" value="1"/>
</dbReference>
<dbReference type="SUPFAM" id="SSF56112">
    <property type="entry name" value="Protein kinase-like (PK-like)"/>
    <property type="match status" value="1"/>
</dbReference>
<dbReference type="GO" id="GO:0004714">
    <property type="term" value="F:transmembrane receptor protein tyrosine kinase activity"/>
    <property type="evidence" value="ECO:0007669"/>
    <property type="project" value="InterPro"/>
</dbReference>
<protein>
    <submittedName>
        <fullName evidence="1">Protein kinase, ATP binding site-containing protein</fullName>
    </submittedName>
</protein>
<reference evidence="1" key="1">
    <citation type="journal article" date="2019" name="Sci. Rep.">
        <title>Draft genome of Tanacetum cinerariifolium, the natural source of mosquito coil.</title>
        <authorList>
            <person name="Yamashiro T."/>
            <person name="Shiraishi A."/>
            <person name="Satake H."/>
            <person name="Nakayama K."/>
        </authorList>
    </citation>
    <scope>NUCLEOTIDE SEQUENCE</scope>
</reference>
<evidence type="ECO:0000313" key="1">
    <source>
        <dbReference type="EMBL" id="GEZ05320.1"/>
    </source>
</evidence>
<sequence>MLEIDDLEFDNESIDTPLVSSFLDSDDDLDDGEVFNELDEYENARNFHLNRIINNIDGDDLAFPFMFELLIGMLANEEKVIGDYKPQRLINIVRRCYDNKPEQLIDPDLRDHIDRSSFRMFIDIAYRCISFHLKDRPTMDEVAKTLTEALDIH</sequence>
<dbReference type="AlphaFoldDB" id="A0A699I4E7"/>
<comment type="caution">
    <text evidence="1">The sequence shown here is derived from an EMBL/GenBank/DDBJ whole genome shotgun (WGS) entry which is preliminary data.</text>
</comment>